<keyword evidence="5" id="KW-1185">Reference proteome</keyword>
<evidence type="ECO:0000259" key="3">
    <source>
        <dbReference type="Pfam" id="PF19278"/>
    </source>
</evidence>
<evidence type="ECO:0000259" key="2">
    <source>
        <dbReference type="Pfam" id="PF05378"/>
    </source>
</evidence>
<dbReference type="Proteomes" id="UP000053354">
    <property type="component" value="Chromosome"/>
</dbReference>
<accession>A0A1B1RZD3</accession>
<dbReference type="KEGG" id="pll:I858_004555"/>
<dbReference type="PANTHER" id="PTHR11365">
    <property type="entry name" value="5-OXOPROLINASE RELATED"/>
    <property type="match status" value="1"/>
</dbReference>
<dbReference type="InterPro" id="IPR049517">
    <property type="entry name" value="ACX-like_C"/>
</dbReference>
<dbReference type="GO" id="GO:0005829">
    <property type="term" value="C:cytosol"/>
    <property type="evidence" value="ECO:0007669"/>
    <property type="project" value="TreeGrafter"/>
</dbReference>
<dbReference type="Pfam" id="PF19278">
    <property type="entry name" value="Hydant_A_C"/>
    <property type="match status" value="1"/>
</dbReference>
<dbReference type="Pfam" id="PF05378">
    <property type="entry name" value="Hydant_A_N"/>
    <property type="match status" value="1"/>
</dbReference>
<dbReference type="AlphaFoldDB" id="A0A1B1RZD3"/>
<dbReference type="InterPro" id="IPR045079">
    <property type="entry name" value="Oxoprolinase-like"/>
</dbReference>
<dbReference type="GO" id="GO:0017168">
    <property type="term" value="F:5-oxoprolinase (ATP-hydrolyzing) activity"/>
    <property type="evidence" value="ECO:0007669"/>
    <property type="project" value="TreeGrafter"/>
</dbReference>
<dbReference type="Pfam" id="PF01968">
    <property type="entry name" value="Hydantoinase_A"/>
    <property type="match status" value="1"/>
</dbReference>
<feature type="domain" description="Acetophenone carboxylase-like C-terminal" evidence="3">
    <location>
        <begin position="587"/>
        <end position="672"/>
    </location>
</feature>
<protein>
    <submittedName>
        <fullName evidence="4">5-oxoprolinase</fullName>
    </submittedName>
</protein>
<evidence type="ECO:0000259" key="1">
    <source>
        <dbReference type="Pfam" id="PF01968"/>
    </source>
</evidence>
<evidence type="ECO:0000313" key="5">
    <source>
        <dbReference type="Proteomes" id="UP000053354"/>
    </source>
</evidence>
<organism evidence="4 5">
    <name type="scientific">Planococcus versutus</name>
    <dbReference type="NCBI Taxonomy" id="1302659"/>
    <lineage>
        <taxon>Bacteria</taxon>
        <taxon>Bacillati</taxon>
        <taxon>Bacillota</taxon>
        <taxon>Bacilli</taxon>
        <taxon>Bacillales</taxon>
        <taxon>Caryophanaceae</taxon>
        <taxon>Planococcus</taxon>
    </lineage>
</organism>
<dbReference type="RefSeq" id="WP_049694934.1">
    <property type="nucleotide sequence ID" value="NZ_CP016540.2"/>
</dbReference>
<proteinExistence type="predicted"/>
<feature type="domain" description="Hydantoinase A/oxoprolinase" evidence="1">
    <location>
        <begin position="204"/>
        <end position="489"/>
    </location>
</feature>
<dbReference type="STRING" id="1302659.I858_004555"/>
<gene>
    <name evidence="4" type="ORF">I858_004555</name>
</gene>
<reference evidence="4" key="1">
    <citation type="submission" date="2016-10" db="EMBL/GenBank/DDBJ databases">
        <authorList>
            <person name="See-Too W.S."/>
        </authorList>
    </citation>
    <scope>NUCLEOTIDE SEQUENCE</scope>
    <source>
        <strain evidence="4">L10.15</strain>
    </source>
</reference>
<dbReference type="EMBL" id="CP016540">
    <property type="protein sequence ID" value="ANU26303.1"/>
    <property type="molecule type" value="Genomic_DNA"/>
</dbReference>
<dbReference type="SUPFAM" id="SSF53067">
    <property type="entry name" value="Actin-like ATPase domain"/>
    <property type="match status" value="1"/>
</dbReference>
<feature type="domain" description="Hydantoinase/oxoprolinase N-terminal" evidence="2">
    <location>
        <begin position="3"/>
        <end position="183"/>
    </location>
</feature>
<dbReference type="InterPro" id="IPR043129">
    <property type="entry name" value="ATPase_NBD"/>
</dbReference>
<name>A0A1B1RZD3_9BACL</name>
<sequence>MYRVAVDVGGTFTDIVLQNEKTGEFFGTKTPSTTHDQSEGLITGIRKICKEQNIDVNDIHSIIHGTTVATNAVLEEKGAKVGLITTAGFEQILHVARSWTPAPVSAWMGFLKPEPLADLIHTAGAKERMTAQGTVHLVLDEEDIKEKIKGFYDQGIQSLTISLLNSYANSDHEERIREIAEEINPDIPVSISHDILPEFREYERTLTTVMNSYVRPSMQLYLNNVATKLANEKVESHISIVRSDGGLMSIEAASSRPVHTMLSGPAGGVTASAMIGNQTGYKNIISFDMGGTSTDVSLTYNGVPKVVRETLVGVFPVKSPSLGVVSIGAGGGSIAHVPLTGALRVGPRSAGATPGPACYSKGGTDPTVTDANMVLGYLPASLVGGEMKLDIEASKEAIKPIAEKLGVDVYAAALGIYNIVNENMYGATRVVSVEKGYDPREFSLLALGGAGPLHANAIGDLSGSFPVIIPPTPGVLSALGFLQADIRNEYSKTFIKLLSQLQTEDVVSELTGLGDNCDQWLAGEHVPANQRTTKYEVDVRYLRQGHEIPFEIDLNKLKEEGLALIKNRFDEMHQVAFGFKMDTEVEIVNVRAVAIGKVDSPKLPTVKPGDSDASKAIVDDTHEAYFDNAFQKTLIYDRHFLVPNNRITGPAIVTQKDSTTLILPGNVAVVDENLNLLIQREA</sequence>
<dbReference type="InterPro" id="IPR008040">
    <property type="entry name" value="Hydant_A_N"/>
</dbReference>
<dbReference type="OrthoDB" id="9768323at2"/>
<evidence type="ECO:0000313" key="4">
    <source>
        <dbReference type="EMBL" id="ANU26303.1"/>
    </source>
</evidence>
<dbReference type="GO" id="GO:0006749">
    <property type="term" value="P:glutathione metabolic process"/>
    <property type="evidence" value="ECO:0007669"/>
    <property type="project" value="TreeGrafter"/>
</dbReference>
<dbReference type="PANTHER" id="PTHR11365:SF23">
    <property type="entry name" value="HYPOTHETICAL 5-OXOPROLINASE (EUROFUNG)-RELATED"/>
    <property type="match status" value="1"/>
</dbReference>
<dbReference type="InterPro" id="IPR002821">
    <property type="entry name" value="Hydantoinase_A"/>
</dbReference>